<name>A0ABX2G8W1_9BURK</name>
<keyword evidence="4" id="KW-1185">Reference proteome</keyword>
<comment type="similarity">
    <text evidence="1">Belongs to the UPF0065 (bug) family.</text>
</comment>
<evidence type="ECO:0000313" key="3">
    <source>
        <dbReference type="EMBL" id="NRT57815.1"/>
    </source>
</evidence>
<dbReference type="Proteomes" id="UP001516061">
    <property type="component" value="Unassembled WGS sequence"/>
</dbReference>
<dbReference type="PANTHER" id="PTHR42928:SF5">
    <property type="entry name" value="BLR1237 PROTEIN"/>
    <property type="match status" value="1"/>
</dbReference>
<sequence>MKRKTFLAAALIGAAAAAHLPAQAQSAVDFPHKPVTLFTAFAPGSGPDATLRLVADKLGRLWNQRVMVENRPGGGGFIAMEAARRTAADGYTLLQLDSDHLGAVPHLYKQRGAAAVGAFEPVASIFRTTFLVAVGTDSKLKTMTDLIAAARAEPGRVTYGSWGVGSPGHLGAELLEDLTGIRMQHVPFREVSQLYPAVGSGDVAWSLGTLPSSSGAYKAGKLRYIAVAATKRLPQMPDVPTAQEAGAPAGFDVNAFVVLVAPKGLPAPVRAKINADMGRVLADPEIRARFDTFAFEPISWSPEEIARAAEAKSRVYEGLVKKANISLE</sequence>
<reference evidence="3 4" key="1">
    <citation type="submission" date="2020-05" db="EMBL/GenBank/DDBJ databases">
        <title>Genomic Encyclopedia of Type Strains, Phase IV (KMG-V): Genome sequencing to study the core and pangenomes of soil and plant-associated prokaryotes.</title>
        <authorList>
            <person name="Whitman W."/>
        </authorList>
    </citation>
    <scope>NUCLEOTIDE SEQUENCE [LARGE SCALE GENOMIC DNA]</scope>
    <source>
        <strain evidence="3 4">C29</strain>
    </source>
</reference>
<dbReference type="RefSeq" id="WP_173806829.1">
    <property type="nucleotide sequence ID" value="NZ_JABSNM010000019.1"/>
</dbReference>
<dbReference type="InterPro" id="IPR042100">
    <property type="entry name" value="Bug_dom1"/>
</dbReference>
<proteinExistence type="inferred from homology"/>
<feature type="chain" id="PRO_5046482928" evidence="2">
    <location>
        <begin position="25"/>
        <end position="328"/>
    </location>
</feature>
<evidence type="ECO:0000313" key="4">
    <source>
        <dbReference type="Proteomes" id="UP001516061"/>
    </source>
</evidence>
<evidence type="ECO:0000256" key="1">
    <source>
        <dbReference type="ARBA" id="ARBA00006987"/>
    </source>
</evidence>
<keyword evidence="3" id="KW-0675">Receptor</keyword>
<dbReference type="PANTHER" id="PTHR42928">
    <property type="entry name" value="TRICARBOXYLATE-BINDING PROTEIN"/>
    <property type="match status" value="1"/>
</dbReference>
<dbReference type="Gene3D" id="3.40.190.150">
    <property type="entry name" value="Bordetella uptake gene, domain 1"/>
    <property type="match status" value="1"/>
</dbReference>
<dbReference type="EMBL" id="JABSNM010000019">
    <property type="protein sequence ID" value="NRT57815.1"/>
    <property type="molecule type" value="Genomic_DNA"/>
</dbReference>
<dbReference type="InterPro" id="IPR005064">
    <property type="entry name" value="BUG"/>
</dbReference>
<protein>
    <submittedName>
        <fullName evidence="3">Tripartite-type tricarboxylate transporter receptor subunit TctC</fullName>
    </submittedName>
</protein>
<dbReference type="CDD" id="cd07012">
    <property type="entry name" value="PBP2_Bug_TTT"/>
    <property type="match status" value="1"/>
</dbReference>
<dbReference type="PIRSF" id="PIRSF017082">
    <property type="entry name" value="YflP"/>
    <property type="match status" value="1"/>
</dbReference>
<comment type="caution">
    <text evidence="3">The sequence shown here is derived from an EMBL/GenBank/DDBJ whole genome shotgun (WGS) entry which is preliminary data.</text>
</comment>
<dbReference type="Gene3D" id="3.40.190.10">
    <property type="entry name" value="Periplasmic binding protein-like II"/>
    <property type="match status" value="1"/>
</dbReference>
<organism evidence="3 4">
    <name type="scientific">Sphaerotilus uruguayifluvii</name>
    <dbReference type="NCBI Taxonomy" id="2735897"/>
    <lineage>
        <taxon>Bacteria</taxon>
        <taxon>Pseudomonadati</taxon>
        <taxon>Pseudomonadota</taxon>
        <taxon>Betaproteobacteria</taxon>
        <taxon>Burkholderiales</taxon>
        <taxon>Sphaerotilaceae</taxon>
        <taxon>Sphaerotilus</taxon>
    </lineage>
</organism>
<feature type="signal peptide" evidence="2">
    <location>
        <begin position="1"/>
        <end position="24"/>
    </location>
</feature>
<keyword evidence="2" id="KW-0732">Signal</keyword>
<evidence type="ECO:0000256" key="2">
    <source>
        <dbReference type="SAM" id="SignalP"/>
    </source>
</evidence>
<gene>
    <name evidence="3" type="ORF">HNQ01_003576</name>
</gene>
<dbReference type="SUPFAM" id="SSF53850">
    <property type="entry name" value="Periplasmic binding protein-like II"/>
    <property type="match status" value="1"/>
</dbReference>
<accession>A0ABX2G8W1</accession>
<dbReference type="Pfam" id="PF03401">
    <property type="entry name" value="TctC"/>
    <property type="match status" value="1"/>
</dbReference>